<keyword evidence="3" id="KW-1185">Reference proteome</keyword>
<dbReference type="SUPFAM" id="SSF74653">
    <property type="entry name" value="TolA/TonB C-terminal domain"/>
    <property type="match status" value="1"/>
</dbReference>
<organism evidence="2 3">
    <name type="scientific">Anaplasma platys</name>
    <dbReference type="NCBI Taxonomy" id="949"/>
    <lineage>
        <taxon>Bacteria</taxon>
        <taxon>Pseudomonadati</taxon>
        <taxon>Pseudomonadota</taxon>
        <taxon>Alphaproteobacteria</taxon>
        <taxon>Rickettsiales</taxon>
        <taxon>Anaplasmataceae</taxon>
        <taxon>Anaplasma</taxon>
    </lineage>
</organism>
<dbReference type="AlphaFoldDB" id="A0A858PYS2"/>
<evidence type="ECO:0000313" key="3">
    <source>
        <dbReference type="Proteomes" id="UP000500930"/>
    </source>
</evidence>
<protein>
    <submittedName>
        <fullName evidence="2">Cell envelope integrity protein TolA</fullName>
    </submittedName>
</protein>
<keyword evidence="1" id="KW-0472">Membrane</keyword>
<keyword evidence="1" id="KW-1133">Transmembrane helix</keyword>
<reference evidence="2 3" key="1">
    <citation type="journal article" date="2020" name="Pathogens">
        <title>First Whole Genome Sequence of Anaplasma platys, an Obligate Intracellular Rickettsial Pathogen of Dogs.</title>
        <authorList>
            <person name="Llanes A."/>
            <person name="Rajeev S."/>
        </authorList>
    </citation>
    <scope>NUCLEOTIDE SEQUENCE [LARGE SCALE GENOMIC DNA]</scope>
    <source>
        <strain evidence="2 3">S3</strain>
    </source>
</reference>
<sequence>MLSAGVSVRSALVENIHIVSSLLVHMVLGVFFVVNTQPQLSESRLERHTTDASVASDRSTSSTSEIFNLQKKVVSSSAFMAIQPPQKKSNVTAKMSLAKSLGEHTQRRDRDLAGMLQSISFEKQTSAAVRQRVRNREDFASTSTTTGIAENIPEHVLETITNRFAECWTIPYDTQNPENVVVKINLGLDPHGKVTTASIADTYLYDHNPFYRAVADSALRAVHKCSPLLSLQAADYSLWNKMVLTFDTKHMSMS</sequence>
<accession>A0A858PYS2</accession>
<dbReference type="Gene3D" id="3.30.1150.10">
    <property type="match status" value="1"/>
</dbReference>
<proteinExistence type="predicted"/>
<gene>
    <name evidence="2" type="ORF">ANPL_03435</name>
</gene>
<dbReference type="RefSeq" id="WP_169193355.1">
    <property type="nucleotide sequence ID" value="NZ_CP046391.1"/>
</dbReference>
<feature type="transmembrane region" description="Helical" evidence="1">
    <location>
        <begin position="16"/>
        <end position="34"/>
    </location>
</feature>
<name>A0A858PYS2_9RICK</name>
<dbReference type="EMBL" id="CP046391">
    <property type="protein sequence ID" value="QJC27745.1"/>
    <property type="molecule type" value="Genomic_DNA"/>
</dbReference>
<evidence type="ECO:0000256" key="1">
    <source>
        <dbReference type="SAM" id="Phobius"/>
    </source>
</evidence>
<dbReference type="KEGG" id="aplt:ANPL_03435"/>
<keyword evidence="1" id="KW-0812">Transmembrane</keyword>
<evidence type="ECO:0000313" key="2">
    <source>
        <dbReference type="EMBL" id="QJC27745.1"/>
    </source>
</evidence>
<dbReference type="Proteomes" id="UP000500930">
    <property type="component" value="Chromosome"/>
</dbReference>